<evidence type="ECO:0000313" key="2">
    <source>
        <dbReference type="EMBL" id="KAA8493020.1"/>
    </source>
</evidence>
<evidence type="ECO:0000313" key="3">
    <source>
        <dbReference type="Proteomes" id="UP000324585"/>
    </source>
</evidence>
<protein>
    <submittedName>
        <fullName evidence="2">Uncharacterized protein</fullName>
    </submittedName>
</protein>
<name>A0A5J4YPY2_PORPP</name>
<dbReference type="Proteomes" id="UP000324585">
    <property type="component" value="Unassembled WGS sequence"/>
</dbReference>
<comment type="caution">
    <text evidence="2">The sequence shown here is derived from an EMBL/GenBank/DDBJ whole genome shotgun (WGS) entry which is preliminary data.</text>
</comment>
<proteinExistence type="predicted"/>
<organism evidence="2 3">
    <name type="scientific">Porphyridium purpureum</name>
    <name type="common">Red alga</name>
    <name type="synonym">Porphyridium cruentum</name>
    <dbReference type="NCBI Taxonomy" id="35688"/>
    <lineage>
        <taxon>Eukaryota</taxon>
        <taxon>Rhodophyta</taxon>
        <taxon>Bangiophyceae</taxon>
        <taxon>Porphyridiales</taxon>
        <taxon>Porphyridiaceae</taxon>
        <taxon>Porphyridium</taxon>
    </lineage>
</organism>
<feature type="transmembrane region" description="Helical" evidence="1">
    <location>
        <begin position="31"/>
        <end position="59"/>
    </location>
</feature>
<keyword evidence="1" id="KW-0812">Transmembrane</keyword>
<keyword evidence="1" id="KW-0472">Membrane</keyword>
<keyword evidence="1" id="KW-1133">Transmembrane helix</keyword>
<reference evidence="3" key="1">
    <citation type="journal article" date="2019" name="Nat. Commun.">
        <title>Expansion of phycobilisome linker gene families in mesophilic red algae.</title>
        <authorList>
            <person name="Lee J."/>
            <person name="Kim D."/>
            <person name="Bhattacharya D."/>
            <person name="Yoon H.S."/>
        </authorList>
    </citation>
    <scope>NUCLEOTIDE SEQUENCE [LARGE SCALE GENOMIC DNA]</scope>
    <source>
        <strain evidence="3">CCMP 1328</strain>
    </source>
</reference>
<accession>A0A5J4YPY2</accession>
<gene>
    <name evidence="2" type="ORF">FVE85_9292</name>
</gene>
<dbReference type="EMBL" id="VRMN01000008">
    <property type="protein sequence ID" value="KAA8493020.1"/>
    <property type="molecule type" value="Genomic_DNA"/>
</dbReference>
<keyword evidence="3" id="KW-1185">Reference proteome</keyword>
<sequence length="79" mass="8783">MVFQIRPSLEHYTNKLMQVVPPMRSTLHGTALMGFLSFCISFSVVALIWCNSSIAAVGFRMLNMTKQTTVACTKRLGQA</sequence>
<dbReference type="AlphaFoldDB" id="A0A5J4YPY2"/>
<evidence type="ECO:0000256" key="1">
    <source>
        <dbReference type="SAM" id="Phobius"/>
    </source>
</evidence>